<dbReference type="GeneID" id="17281416"/>
<evidence type="ECO:0000256" key="4">
    <source>
        <dbReference type="ARBA" id="ARBA00022989"/>
    </source>
</evidence>
<evidence type="ECO:0000256" key="3">
    <source>
        <dbReference type="ARBA" id="ARBA00022692"/>
    </source>
</evidence>
<feature type="transmembrane region" description="Helical" evidence="7">
    <location>
        <begin position="358"/>
        <end position="380"/>
    </location>
</feature>
<keyword evidence="9" id="KW-1185">Reference proteome</keyword>
<protein>
    <recommendedName>
        <fullName evidence="10">Major facilitator superfamily (MFS) profile domain-containing protein</fullName>
    </recommendedName>
</protein>
<organism evidence="8 9">
    <name type="scientific">Emiliania huxleyi (strain CCMP1516)</name>
    <dbReference type="NCBI Taxonomy" id="280463"/>
    <lineage>
        <taxon>Eukaryota</taxon>
        <taxon>Haptista</taxon>
        <taxon>Haptophyta</taxon>
        <taxon>Prymnesiophyceae</taxon>
        <taxon>Isochrysidales</taxon>
        <taxon>Noelaerhabdaceae</taxon>
        <taxon>Emiliania</taxon>
    </lineage>
</organism>
<dbReference type="STRING" id="2903.R1FAZ1"/>
<feature type="transmembrane region" description="Helical" evidence="7">
    <location>
        <begin position="276"/>
        <end position="298"/>
    </location>
</feature>
<keyword evidence="4 7" id="KW-1133">Transmembrane helix</keyword>
<feature type="transmembrane region" description="Helical" evidence="7">
    <location>
        <begin position="162"/>
        <end position="183"/>
    </location>
</feature>
<accession>A0A0D3KK60</accession>
<reference evidence="8" key="2">
    <citation type="submission" date="2024-10" db="UniProtKB">
        <authorList>
            <consortium name="EnsemblProtists"/>
        </authorList>
    </citation>
    <scope>IDENTIFICATION</scope>
</reference>
<dbReference type="eggNOG" id="ENOG502QPIC">
    <property type="taxonomic scope" value="Eukaryota"/>
</dbReference>
<comment type="similarity">
    <text evidence="2">Belongs to the major facilitator superfamily. Nitrate/nitrite porter (TC 2.A.1.8) family.</text>
</comment>
<dbReference type="HOGENOM" id="CLU_391513_0_0_1"/>
<feature type="transmembrane region" description="Helical" evidence="7">
    <location>
        <begin position="138"/>
        <end position="156"/>
    </location>
</feature>
<dbReference type="RefSeq" id="XP_005788574.1">
    <property type="nucleotide sequence ID" value="XM_005788517.1"/>
</dbReference>
<sequence length="687" mass="73364">MASGKRQEELEVQIKSLHSQLEKLGVNSSGQKDIFGRSFDLPVDAEHKATAFAVKLFRLPVQPHMYAFWAATFGFFCTFFAVFAPAALLTWIKEDESEGGLGLTPDELSSAGAAAVGTTVAMRFLAGPLCDKFGARKTMGILLFTALPGLVVLATAQNANAFIAGRALIGLSLASFVTCQVWCSQMFTKSIVGTVNATAGGWGNLGGGVTLLVMPQIMVGFLKVTDQDTAWRLCMIVPAAMIILATLLVMKGRDLPDGNYKELEMSGAKQKGNGSLVFLIAACNINTIPLMICYATCFGVELTMNNKAVLYFYEYYDLSKSLAGVLGACFGLMNLFARSWGGLLSDWTMKKFGIRGRVWSLFVVQVFQGFMCLTLGLLTVNMPGPVRMERGQASKYPASVFENIYNVTPEVTFHCYGGYEGPLFGGDGDFCKPKFDKKDPWKFSPSGEIAGARPGENQNGIYGAYKHTVEFKGGSETTTYVVKTKAAWIPPCASKSIDNPGTGHAFSADGTDLGVEKIPTDAEKIVVGDVWNPDCVRNTDGALGKTMAVIIFFSIGVQMAEGLTYGVVPYVSRPALGAVAGMVGAGGNLGAVIGSKVIIANANYDQGFVYLGMVILIASLSLGLVYFKGEDGGGMFLKPGALGKFDPQLWMPKGEEMRGADQMDYSSVAIPGEANKPKASTADEAEA</sequence>
<dbReference type="PANTHER" id="PTHR23515">
    <property type="entry name" value="HIGH-AFFINITY NITRATE TRANSPORTER 2.3"/>
    <property type="match status" value="1"/>
</dbReference>
<dbReference type="Gene3D" id="1.20.1250.20">
    <property type="entry name" value="MFS general substrate transporter like domains"/>
    <property type="match status" value="3"/>
</dbReference>
<dbReference type="GO" id="GO:0016020">
    <property type="term" value="C:membrane"/>
    <property type="evidence" value="ECO:0007669"/>
    <property type="project" value="UniProtKB-SubCell"/>
</dbReference>
<dbReference type="AlphaFoldDB" id="A0A0D3KK60"/>
<evidence type="ECO:0008006" key="10">
    <source>
        <dbReference type="Google" id="ProtNLM"/>
    </source>
</evidence>
<keyword evidence="5 7" id="KW-0472">Membrane</keyword>
<evidence type="ECO:0000256" key="7">
    <source>
        <dbReference type="SAM" id="Phobius"/>
    </source>
</evidence>
<name>A0A0D3KK60_EMIH1</name>
<evidence type="ECO:0000256" key="5">
    <source>
        <dbReference type="ARBA" id="ARBA00023136"/>
    </source>
</evidence>
<feature type="region of interest" description="Disordered" evidence="6">
    <location>
        <begin position="667"/>
        <end position="687"/>
    </location>
</feature>
<keyword evidence="3 7" id="KW-0812">Transmembrane</keyword>
<dbReference type="EnsemblProtists" id="EOD36145">
    <property type="protein sequence ID" value="EOD36145"/>
    <property type="gene ID" value="EMIHUDRAFT_440685"/>
</dbReference>
<evidence type="ECO:0000313" key="8">
    <source>
        <dbReference type="EnsemblProtists" id="EOD36145"/>
    </source>
</evidence>
<dbReference type="GO" id="GO:0015112">
    <property type="term" value="F:nitrate transmembrane transporter activity"/>
    <property type="evidence" value="ECO:0007669"/>
    <property type="project" value="InterPro"/>
</dbReference>
<dbReference type="InterPro" id="IPR011701">
    <property type="entry name" value="MFS"/>
</dbReference>
<dbReference type="InterPro" id="IPR044772">
    <property type="entry name" value="NO3_transporter"/>
</dbReference>
<dbReference type="InterPro" id="IPR036259">
    <property type="entry name" value="MFS_trans_sf"/>
</dbReference>
<evidence type="ECO:0000256" key="1">
    <source>
        <dbReference type="ARBA" id="ARBA00004141"/>
    </source>
</evidence>
<feature type="transmembrane region" description="Helical" evidence="7">
    <location>
        <begin position="66"/>
        <end position="88"/>
    </location>
</feature>
<proteinExistence type="inferred from homology"/>
<dbReference type="PaxDb" id="2903-EOD36145"/>
<feature type="transmembrane region" description="Helical" evidence="7">
    <location>
        <begin position="318"/>
        <end position="337"/>
    </location>
</feature>
<dbReference type="SUPFAM" id="SSF103473">
    <property type="entry name" value="MFS general substrate transporter"/>
    <property type="match status" value="1"/>
</dbReference>
<dbReference type="Pfam" id="PF07690">
    <property type="entry name" value="MFS_1"/>
    <property type="match status" value="1"/>
</dbReference>
<feature type="transmembrane region" description="Helical" evidence="7">
    <location>
        <begin position="607"/>
        <end position="627"/>
    </location>
</feature>
<feature type="transmembrane region" description="Helical" evidence="7">
    <location>
        <begin position="575"/>
        <end position="595"/>
    </location>
</feature>
<evidence type="ECO:0000256" key="6">
    <source>
        <dbReference type="SAM" id="MobiDB-lite"/>
    </source>
</evidence>
<comment type="subcellular location">
    <subcellularLocation>
        <location evidence="1">Membrane</location>
        <topology evidence="1">Multi-pass membrane protein</topology>
    </subcellularLocation>
</comment>
<evidence type="ECO:0000256" key="2">
    <source>
        <dbReference type="ARBA" id="ARBA00008432"/>
    </source>
</evidence>
<feature type="transmembrane region" description="Helical" evidence="7">
    <location>
        <begin position="195"/>
        <end position="218"/>
    </location>
</feature>
<dbReference type="KEGG" id="ehx:EMIHUDRAFT_440685"/>
<reference evidence="9" key="1">
    <citation type="journal article" date="2013" name="Nature">
        <title>Pan genome of the phytoplankton Emiliania underpins its global distribution.</title>
        <authorList>
            <person name="Read B.A."/>
            <person name="Kegel J."/>
            <person name="Klute M.J."/>
            <person name="Kuo A."/>
            <person name="Lefebvre S.C."/>
            <person name="Maumus F."/>
            <person name="Mayer C."/>
            <person name="Miller J."/>
            <person name="Monier A."/>
            <person name="Salamov A."/>
            <person name="Young J."/>
            <person name="Aguilar M."/>
            <person name="Claverie J.M."/>
            <person name="Frickenhaus S."/>
            <person name="Gonzalez K."/>
            <person name="Herman E.K."/>
            <person name="Lin Y.C."/>
            <person name="Napier J."/>
            <person name="Ogata H."/>
            <person name="Sarno A.F."/>
            <person name="Shmutz J."/>
            <person name="Schroeder D."/>
            <person name="de Vargas C."/>
            <person name="Verret F."/>
            <person name="von Dassow P."/>
            <person name="Valentin K."/>
            <person name="Van de Peer Y."/>
            <person name="Wheeler G."/>
            <person name="Dacks J.B."/>
            <person name="Delwiche C.F."/>
            <person name="Dyhrman S.T."/>
            <person name="Glockner G."/>
            <person name="John U."/>
            <person name="Richards T."/>
            <person name="Worden A.Z."/>
            <person name="Zhang X."/>
            <person name="Grigoriev I.V."/>
            <person name="Allen A.E."/>
            <person name="Bidle K."/>
            <person name="Borodovsky M."/>
            <person name="Bowler C."/>
            <person name="Brownlee C."/>
            <person name="Cock J.M."/>
            <person name="Elias M."/>
            <person name="Gladyshev V.N."/>
            <person name="Groth M."/>
            <person name="Guda C."/>
            <person name="Hadaegh A."/>
            <person name="Iglesias-Rodriguez M.D."/>
            <person name="Jenkins J."/>
            <person name="Jones B.M."/>
            <person name="Lawson T."/>
            <person name="Leese F."/>
            <person name="Lindquist E."/>
            <person name="Lobanov A."/>
            <person name="Lomsadze A."/>
            <person name="Malik S.B."/>
            <person name="Marsh M.E."/>
            <person name="Mackinder L."/>
            <person name="Mock T."/>
            <person name="Mueller-Roeber B."/>
            <person name="Pagarete A."/>
            <person name="Parker M."/>
            <person name="Probert I."/>
            <person name="Quesneville H."/>
            <person name="Raines C."/>
            <person name="Rensing S.A."/>
            <person name="Riano-Pachon D.M."/>
            <person name="Richier S."/>
            <person name="Rokitta S."/>
            <person name="Shiraiwa Y."/>
            <person name="Soanes D.M."/>
            <person name="van der Giezen M."/>
            <person name="Wahlund T.M."/>
            <person name="Williams B."/>
            <person name="Wilson W."/>
            <person name="Wolfe G."/>
            <person name="Wurch L.L."/>
        </authorList>
    </citation>
    <scope>NUCLEOTIDE SEQUENCE</scope>
</reference>
<dbReference type="Proteomes" id="UP000013827">
    <property type="component" value="Unassembled WGS sequence"/>
</dbReference>
<evidence type="ECO:0000313" key="9">
    <source>
        <dbReference type="Proteomes" id="UP000013827"/>
    </source>
</evidence>
<feature type="transmembrane region" description="Helical" evidence="7">
    <location>
        <begin position="547"/>
        <end position="568"/>
    </location>
</feature>
<feature type="transmembrane region" description="Helical" evidence="7">
    <location>
        <begin position="230"/>
        <end position="250"/>
    </location>
</feature>